<evidence type="ECO:0000313" key="4">
    <source>
        <dbReference type="EMBL" id="AOV16447.1"/>
    </source>
</evidence>
<dbReference type="Proteomes" id="UP000095342">
    <property type="component" value="Chromosome"/>
</dbReference>
<sequence length="227" mass="24435">MTDHLVVAQPAGQAKQLMLLFHGMGATAEDMRPLGERLAAAYPQACVICVAAPHPGDYGLGRQWFSTRELTDERRVQRVADAMPAFLATIREWQAKTGTGAAETALIGFSQGAIMALECAFTQPGVTARVVSIGGRFARLPETADEGVTLYLMHGKEDPVVHYGYTVTAAEHLVALGADVVADVLPFAGHEINDDLIELLLDRLGSHVPRRIWREALAQDGPIVPGE</sequence>
<dbReference type="NCBIfam" id="NF008525">
    <property type="entry name" value="PRK11460.1"/>
    <property type="match status" value="1"/>
</dbReference>
<keyword evidence="2" id="KW-0378">Hydrolase</keyword>
<evidence type="ECO:0000313" key="5">
    <source>
        <dbReference type="Proteomes" id="UP000095342"/>
    </source>
</evidence>
<gene>
    <name evidence="4" type="ORF">BJI67_04600</name>
</gene>
<proteinExistence type="inferred from homology"/>
<dbReference type="AlphaFoldDB" id="A0A1D8K657"/>
<dbReference type="SUPFAM" id="SSF53474">
    <property type="entry name" value="alpha/beta-Hydrolases"/>
    <property type="match status" value="1"/>
</dbReference>
<evidence type="ECO:0000256" key="1">
    <source>
        <dbReference type="ARBA" id="ARBA00006499"/>
    </source>
</evidence>
<feature type="domain" description="Phospholipase/carboxylesterase/thioesterase" evidence="3">
    <location>
        <begin position="3"/>
        <end position="199"/>
    </location>
</feature>
<dbReference type="InterPro" id="IPR029058">
    <property type="entry name" value="AB_hydrolase_fold"/>
</dbReference>
<dbReference type="InterPro" id="IPR050565">
    <property type="entry name" value="LYPA1-2/EST-like"/>
</dbReference>
<evidence type="ECO:0000256" key="2">
    <source>
        <dbReference type="ARBA" id="ARBA00022801"/>
    </source>
</evidence>
<accession>A0A1D8K657</accession>
<dbReference type="RefSeq" id="WP_070072039.1">
    <property type="nucleotide sequence ID" value="NZ_CP017448.1"/>
</dbReference>
<dbReference type="KEGG" id="aaeo:BJI67_04600"/>
<name>A0A1D8K657_9GAMM</name>
<dbReference type="Pfam" id="PF02230">
    <property type="entry name" value="Abhydrolase_2"/>
    <property type="match status" value="1"/>
</dbReference>
<dbReference type="PANTHER" id="PTHR10655">
    <property type="entry name" value="LYSOPHOSPHOLIPASE-RELATED"/>
    <property type="match status" value="1"/>
</dbReference>
<keyword evidence="5" id="KW-1185">Reference proteome</keyword>
<dbReference type="Gene3D" id="3.40.50.1820">
    <property type="entry name" value="alpha/beta hydrolase"/>
    <property type="match status" value="1"/>
</dbReference>
<evidence type="ECO:0000259" key="3">
    <source>
        <dbReference type="Pfam" id="PF02230"/>
    </source>
</evidence>
<organism evidence="4 5">
    <name type="scientific">Acidihalobacter aeolianus</name>
    <dbReference type="NCBI Taxonomy" id="2792603"/>
    <lineage>
        <taxon>Bacteria</taxon>
        <taxon>Pseudomonadati</taxon>
        <taxon>Pseudomonadota</taxon>
        <taxon>Gammaproteobacteria</taxon>
        <taxon>Chromatiales</taxon>
        <taxon>Ectothiorhodospiraceae</taxon>
        <taxon>Acidihalobacter</taxon>
    </lineage>
</organism>
<protein>
    <recommendedName>
        <fullName evidence="3">Phospholipase/carboxylesterase/thioesterase domain-containing protein</fullName>
    </recommendedName>
</protein>
<comment type="similarity">
    <text evidence="1">Belongs to the AB hydrolase superfamily. AB hydrolase 2 family.</text>
</comment>
<dbReference type="PANTHER" id="PTHR10655:SF17">
    <property type="entry name" value="LYSOPHOSPHOLIPASE-LIKE PROTEIN 1"/>
    <property type="match status" value="1"/>
</dbReference>
<dbReference type="GO" id="GO:0016787">
    <property type="term" value="F:hydrolase activity"/>
    <property type="evidence" value="ECO:0007669"/>
    <property type="project" value="UniProtKB-KW"/>
</dbReference>
<dbReference type="InterPro" id="IPR003140">
    <property type="entry name" value="PLipase/COase/thioEstase"/>
</dbReference>
<dbReference type="EMBL" id="CP017448">
    <property type="protein sequence ID" value="AOV16447.1"/>
    <property type="molecule type" value="Genomic_DNA"/>
</dbReference>
<reference evidence="4 5" key="1">
    <citation type="submission" date="2016-09" db="EMBL/GenBank/DDBJ databases">
        <title>Acidihalobacter prosperus V6 (DSM14174).</title>
        <authorList>
            <person name="Khaleque H.N."/>
            <person name="Ramsay J.P."/>
            <person name="Murphy R.J.T."/>
            <person name="Kaksonen A.H."/>
            <person name="Boxall N.J."/>
            <person name="Watkin E.L.J."/>
        </authorList>
    </citation>
    <scope>NUCLEOTIDE SEQUENCE [LARGE SCALE GENOMIC DNA]</scope>
    <source>
        <strain evidence="4 5">V6</strain>
    </source>
</reference>